<dbReference type="InterPro" id="IPR000119">
    <property type="entry name" value="Hist_DNA-bd"/>
</dbReference>
<proteinExistence type="inferred from homology"/>
<keyword evidence="5" id="KW-1185">Reference proteome</keyword>
<sequence length="104" mass="11081">MNKTELIAAVARRTGHSRQAVADVLAGITETIQAEVSDGGEVAIQFFGSFKRKHTPARDGRHPQTGQPMRIGESWTVKFAPAAGLKTAVRGRARSQQSPVSAVA</sequence>
<dbReference type="Proteomes" id="UP000565579">
    <property type="component" value="Unassembled WGS sequence"/>
</dbReference>
<keyword evidence="1" id="KW-0226">DNA condensation</keyword>
<evidence type="ECO:0000256" key="3">
    <source>
        <dbReference type="RuleBase" id="RU003939"/>
    </source>
</evidence>
<dbReference type="SMART" id="SM00411">
    <property type="entry name" value="BHL"/>
    <property type="match status" value="1"/>
</dbReference>
<dbReference type="Pfam" id="PF00216">
    <property type="entry name" value="Bac_DNA_binding"/>
    <property type="match status" value="1"/>
</dbReference>
<protein>
    <submittedName>
        <fullName evidence="4">DNA-binding protein HU-beta</fullName>
    </submittedName>
</protein>
<dbReference type="GO" id="GO:0003677">
    <property type="term" value="F:DNA binding"/>
    <property type="evidence" value="ECO:0007669"/>
    <property type="project" value="UniProtKB-KW"/>
</dbReference>
<comment type="caution">
    <text evidence="4">The sequence shown here is derived from an EMBL/GenBank/DDBJ whole genome shotgun (WGS) entry which is preliminary data.</text>
</comment>
<dbReference type="SUPFAM" id="SSF47729">
    <property type="entry name" value="IHF-like DNA-binding proteins"/>
    <property type="match status" value="1"/>
</dbReference>
<accession>A0A7X0U607</accession>
<dbReference type="EMBL" id="JACHMI010000001">
    <property type="protein sequence ID" value="MBB6556109.1"/>
    <property type="molecule type" value="Genomic_DNA"/>
</dbReference>
<dbReference type="PANTHER" id="PTHR33175">
    <property type="entry name" value="DNA-BINDING PROTEIN HU"/>
    <property type="match status" value="1"/>
</dbReference>
<dbReference type="RefSeq" id="WP_185110595.1">
    <property type="nucleotide sequence ID" value="NZ_BAAAXY010000150.1"/>
</dbReference>
<dbReference type="AlphaFoldDB" id="A0A7X0U607"/>
<dbReference type="InterPro" id="IPR010992">
    <property type="entry name" value="IHF-like_DNA-bd_dom_sf"/>
</dbReference>
<dbReference type="GO" id="GO:0030261">
    <property type="term" value="P:chromosome condensation"/>
    <property type="evidence" value="ECO:0007669"/>
    <property type="project" value="UniProtKB-KW"/>
</dbReference>
<evidence type="ECO:0000256" key="2">
    <source>
        <dbReference type="ARBA" id="ARBA00023125"/>
    </source>
</evidence>
<evidence type="ECO:0000313" key="4">
    <source>
        <dbReference type="EMBL" id="MBB6556109.1"/>
    </source>
</evidence>
<dbReference type="GO" id="GO:0030527">
    <property type="term" value="F:structural constituent of chromatin"/>
    <property type="evidence" value="ECO:0007669"/>
    <property type="project" value="InterPro"/>
</dbReference>
<name>A0A7X0U607_9ACTN</name>
<dbReference type="CDD" id="cd13831">
    <property type="entry name" value="HU"/>
    <property type="match status" value="1"/>
</dbReference>
<dbReference type="PRINTS" id="PR01727">
    <property type="entry name" value="DNABINDINGHU"/>
</dbReference>
<evidence type="ECO:0000313" key="5">
    <source>
        <dbReference type="Proteomes" id="UP000565579"/>
    </source>
</evidence>
<dbReference type="PANTHER" id="PTHR33175:SF3">
    <property type="entry name" value="DNA-BINDING PROTEIN HU-BETA"/>
    <property type="match status" value="1"/>
</dbReference>
<evidence type="ECO:0000256" key="1">
    <source>
        <dbReference type="ARBA" id="ARBA00023067"/>
    </source>
</evidence>
<comment type="similarity">
    <text evidence="3">Belongs to the bacterial histone-like protein family.</text>
</comment>
<organism evidence="4 5">
    <name type="scientific">Nonomuraea rubra</name>
    <dbReference type="NCBI Taxonomy" id="46180"/>
    <lineage>
        <taxon>Bacteria</taxon>
        <taxon>Bacillati</taxon>
        <taxon>Actinomycetota</taxon>
        <taxon>Actinomycetes</taxon>
        <taxon>Streptosporangiales</taxon>
        <taxon>Streptosporangiaceae</taxon>
        <taxon>Nonomuraea</taxon>
    </lineage>
</organism>
<dbReference type="Gene3D" id="4.10.520.10">
    <property type="entry name" value="IHF-like DNA-binding proteins"/>
    <property type="match status" value="1"/>
</dbReference>
<reference evidence="4 5" key="1">
    <citation type="submission" date="2020-08" db="EMBL/GenBank/DDBJ databases">
        <title>Sequencing the genomes of 1000 actinobacteria strains.</title>
        <authorList>
            <person name="Klenk H.-P."/>
        </authorList>
    </citation>
    <scope>NUCLEOTIDE SEQUENCE [LARGE SCALE GENOMIC DNA]</scope>
    <source>
        <strain evidence="4 5">DSM 43768</strain>
    </source>
</reference>
<dbReference type="GO" id="GO:0005829">
    <property type="term" value="C:cytosol"/>
    <property type="evidence" value="ECO:0007669"/>
    <property type="project" value="TreeGrafter"/>
</dbReference>
<gene>
    <name evidence="4" type="ORF">HD593_010904</name>
</gene>
<keyword evidence="2 4" id="KW-0238">DNA-binding</keyword>